<sequence length="35" mass="4135">MRSSMREKWINAMNVEIEALEANDVWTIEQRTPNA</sequence>
<evidence type="ECO:0000313" key="1">
    <source>
        <dbReference type="EMBL" id="KAE9252036.1"/>
    </source>
</evidence>
<dbReference type="Proteomes" id="UP000440367">
    <property type="component" value="Unassembled WGS sequence"/>
</dbReference>
<name>A0A6A4A8B6_9STRA</name>
<accession>A0A6A4A8B6</accession>
<dbReference type="AlphaFoldDB" id="A0A6A4A8B6"/>
<proteinExistence type="predicted"/>
<organism evidence="1 2">
    <name type="scientific">Phytophthora fragariae</name>
    <dbReference type="NCBI Taxonomy" id="53985"/>
    <lineage>
        <taxon>Eukaryota</taxon>
        <taxon>Sar</taxon>
        <taxon>Stramenopiles</taxon>
        <taxon>Oomycota</taxon>
        <taxon>Peronosporomycetes</taxon>
        <taxon>Peronosporales</taxon>
        <taxon>Peronosporaceae</taxon>
        <taxon>Phytophthora</taxon>
    </lineage>
</organism>
<comment type="caution">
    <text evidence="1">The sequence shown here is derived from an EMBL/GenBank/DDBJ whole genome shotgun (WGS) entry which is preliminary data.</text>
</comment>
<gene>
    <name evidence="1" type="ORF">PF002_g4014</name>
</gene>
<evidence type="ECO:0000313" key="2">
    <source>
        <dbReference type="Proteomes" id="UP000440367"/>
    </source>
</evidence>
<dbReference type="EMBL" id="QXGD01000120">
    <property type="protein sequence ID" value="KAE9252036.1"/>
    <property type="molecule type" value="Genomic_DNA"/>
</dbReference>
<protein>
    <submittedName>
        <fullName evidence="1">Uncharacterized protein</fullName>
    </submittedName>
</protein>
<reference evidence="1 2" key="1">
    <citation type="submission" date="2018-08" db="EMBL/GenBank/DDBJ databases">
        <title>Genomic investigation of the strawberry pathogen Phytophthora fragariae indicates pathogenicity is determined by transcriptional variation in three key races.</title>
        <authorList>
            <person name="Adams T.M."/>
            <person name="Armitage A.D."/>
            <person name="Sobczyk M.K."/>
            <person name="Bates H.J."/>
            <person name="Dunwell J.M."/>
            <person name="Nellist C.F."/>
            <person name="Harrison R.J."/>
        </authorList>
    </citation>
    <scope>NUCLEOTIDE SEQUENCE [LARGE SCALE GENOMIC DNA]</scope>
    <source>
        <strain evidence="1 2">BC-1</strain>
    </source>
</reference>